<evidence type="ECO:0000259" key="2">
    <source>
        <dbReference type="Pfam" id="PF13231"/>
    </source>
</evidence>
<keyword evidence="1" id="KW-1133">Transmembrane helix</keyword>
<evidence type="ECO:0000256" key="1">
    <source>
        <dbReference type="SAM" id="Phobius"/>
    </source>
</evidence>
<dbReference type="EMBL" id="JARRIG010000006">
    <property type="protein sequence ID" value="MFA4805065.1"/>
    <property type="molecule type" value="Genomic_DNA"/>
</dbReference>
<feature type="transmembrane region" description="Helical" evidence="1">
    <location>
        <begin position="204"/>
        <end position="230"/>
    </location>
</feature>
<accession>A0ABV4T5R4</accession>
<dbReference type="GO" id="GO:0016757">
    <property type="term" value="F:glycosyltransferase activity"/>
    <property type="evidence" value="ECO:0007669"/>
    <property type="project" value="UniProtKB-KW"/>
</dbReference>
<name>A0ABV4T5R4_9EURY</name>
<feature type="transmembrane region" description="Helical" evidence="1">
    <location>
        <begin position="286"/>
        <end position="304"/>
    </location>
</feature>
<proteinExistence type="predicted"/>
<protein>
    <submittedName>
        <fullName evidence="3">Glycosyltransferase family 39 protein</fullName>
        <ecNumber evidence="3">2.4.-.-</ecNumber>
    </submittedName>
</protein>
<sequence>MNKQSSDPALLLFFSAFSISLVIALVSKFKSIPGPPYGGDLYFHTGIAQAIMFGNPPFRDPTNVGEYAFYPWLYHLIVAFLGKILGIFFVVTKVVPILILTLSMLVLYQIARENFNRRVAIVAVLIPLALKFPEAHPRALLSMVMIPLFYLALFRFSRDRDVKNSVFLGVSWGLAGLTHVLGTFGAGAILLTKTVMDKIKRMKIKYNIVAIAIGVTILLLFWGPLLFVYHAKTPNPYQELVMRHFTLPEFIVSFLTFPLSFSGLKIFLGMLTIPGIILGLIRYRDVFLPSLLGILGAGVLFIVLGDNLVAYKLSSYYFTLNALAILESLNWLSENLKWSKIMPLAVILLMGTSAITVGDYANSPWTAIGFKDPWYNDLRCWILTNSDVNTVFLSSYESSFFLFSISGRKTVLFRRTHASPFVDYDKRSLDIAIALAGNDTEESLRILKKYNVAYIYIDSFTKRDPIWVPYSPISTPASSEKKELSAELDMSCMTLQTLRA</sequence>
<evidence type="ECO:0000313" key="4">
    <source>
        <dbReference type="Proteomes" id="UP001571980"/>
    </source>
</evidence>
<keyword evidence="3" id="KW-0328">Glycosyltransferase</keyword>
<feature type="transmembrane region" description="Helical" evidence="1">
    <location>
        <begin position="139"/>
        <end position="157"/>
    </location>
</feature>
<keyword evidence="3" id="KW-0808">Transferase</keyword>
<reference evidence="3 4" key="1">
    <citation type="submission" date="2023-03" db="EMBL/GenBank/DDBJ databases">
        <title>Speciation in Pyrococcus: adaptation to high temperature as a mechanism.</title>
        <authorList>
            <person name="Gu J."/>
        </authorList>
    </citation>
    <scope>NUCLEOTIDE SEQUENCE [LARGE SCALE GENOMIC DNA]</scope>
    <source>
        <strain evidence="3 4">LMOA34</strain>
    </source>
</reference>
<dbReference type="EC" id="2.4.-.-" evidence="3"/>
<dbReference type="Proteomes" id="UP001571980">
    <property type="component" value="Unassembled WGS sequence"/>
</dbReference>
<dbReference type="InterPro" id="IPR038731">
    <property type="entry name" value="RgtA/B/C-like"/>
</dbReference>
<dbReference type="Pfam" id="PF13231">
    <property type="entry name" value="PMT_2"/>
    <property type="match status" value="1"/>
</dbReference>
<comment type="caution">
    <text evidence="3">The sequence shown here is derived from an EMBL/GenBank/DDBJ whole genome shotgun (WGS) entry which is preliminary data.</text>
</comment>
<keyword evidence="1" id="KW-0812">Transmembrane</keyword>
<feature type="transmembrane region" description="Helical" evidence="1">
    <location>
        <begin position="250"/>
        <end position="274"/>
    </location>
</feature>
<evidence type="ECO:0000313" key="3">
    <source>
        <dbReference type="EMBL" id="MFA4805065.1"/>
    </source>
</evidence>
<organism evidence="3 4">
    <name type="scientific">Pyrococcus kukulkanii</name>
    <dbReference type="NCBI Taxonomy" id="1609559"/>
    <lineage>
        <taxon>Archaea</taxon>
        <taxon>Methanobacteriati</taxon>
        <taxon>Methanobacteriota</taxon>
        <taxon>Thermococci</taxon>
        <taxon>Thermococcales</taxon>
        <taxon>Thermococcaceae</taxon>
        <taxon>Pyrococcus</taxon>
    </lineage>
</organism>
<gene>
    <name evidence="3" type="ORF">P8X34_10050</name>
</gene>
<feature type="transmembrane region" description="Helical" evidence="1">
    <location>
        <begin position="169"/>
        <end position="192"/>
    </location>
</feature>
<feature type="transmembrane region" description="Helical" evidence="1">
    <location>
        <begin position="76"/>
        <end position="108"/>
    </location>
</feature>
<dbReference type="RefSeq" id="WP_372824347.1">
    <property type="nucleotide sequence ID" value="NZ_JARRIG010000006.1"/>
</dbReference>
<keyword evidence="1" id="KW-0472">Membrane</keyword>
<feature type="transmembrane region" description="Helical" evidence="1">
    <location>
        <begin position="344"/>
        <end position="361"/>
    </location>
</feature>
<feature type="domain" description="Glycosyltransferase RgtA/B/C/D-like" evidence="2">
    <location>
        <begin position="72"/>
        <end position="222"/>
    </location>
</feature>
<keyword evidence="4" id="KW-1185">Reference proteome</keyword>